<keyword evidence="1" id="KW-0479">Metal-binding</keyword>
<dbReference type="GO" id="GO:0008270">
    <property type="term" value="F:zinc ion binding"/>
    <property type="evidence" value="ECO:0007669"/>
    <property type="project" value="UniProtKB-KW"/>
</dbReference>
<keyword evidence="6" id="KW-0175">Coiled coil</keyword>
<feature type="compositionally biased region" description="Basic residues" evidence="7">
    <location>
        <begin position="1"/>
        <end position="12"/>
    </location>
</feature>
<feature type="domain" description="THAP-type" evidence="8">
    <location>
        <begin position="60"/>
        <end position="138"/>
    </location>
</feature>
<feature type="coiled-coil region" evidence="6">
    <location>
        <begin position="215"/>
        <end position="242"/>
    </location>
</feature>
<dbReference type="PROSITE" id="PS50950">
    <property type="entry name" value="ZF_THAP"/>
    <property type="match status" value="1"/>
</dbReference>
<dbReference type="RefSeq" id="XP_022662117.1">
    <property type="nucleotide sequence ID" value="XM_022806382.1"/>
</dbReference>
<accession>A0A7M7K8I9</accession>
<protein>
    <recommendedName>
        <fullName evidence="8">THAP-type domain-containing protein</fullName>
    </recommendedName>
</protein>
<evidence type="ECO:0000313" key="9">
    <source>
        <dbReference type="EnsemblMetazoa" id="XP_022662117"/>
    </source>
</evidence>
<evidence type="ECO:0000256" key="5">
    <source>
        <dbReference type="PROSITE-ProRule" id="PRU00309"/>
    </source>
</evidence>
<proteinExistence type="predicted"/>
<keyword evidence="3" id="KW-0862">Zinc</keyword>
<evidence type="ECO:0000256" key="6">
    <source>
        <dbReference type="SAM" id="Coils"/>
    </source>
</evidence>
<dbReference type="KEGG" id="vde:111250734"/>
<feature type="compositionally biased region" description="Polar residues" evidence="7">
    <location>
        <begin position="48"/>
        <end position="57"/>
    </location>
</feature>
<dbReference type="SMART" id="SM00692">
    <property type="entry name" value="DM3"/>
    <property type="match status" value="1"/>
</dbReference>
<dbReference type="InParanoid" id="A0A7M7K8I9"/>
<dbReference type="InterPro" id="IPR006612">
    <property type="entry name" value="THAP_Znf"/>
</dbReference>
<dbReference type="SUPFAM" id="SSF57716">
    <property type="entry name" value="Glucocorticoid receptor-like (DNA-binding domain)"/>
    <property type="match status" value="1"/>
</dbReference>
<dbReference type="AlphaFoldDB" id="A0A7M7K8I9"/>
<dbReference type="GeneID" id="111250734"/>
<dbReference type="Pfam" id="PF05485">
    <property type="entry name" value="THAP"/>
    <property type="match status" value="1"/>
</dbReference>
<evidence type="ECO:0000256" key="2">
    <source>
        <dbReference type="ARBA" id="ARBA00022771"/>
    </source>
</evidence>
<evidence type="ECO:0000256" key="3">
    <source>
        <dbReference type="ARBA" id="ARBA00022833"/>
    </source>
</evidence>
<dbReference type="SMART" id="SM00980">
    <property type="entry name" value="THAP"/>
    <property type="match status" value="1"/>
</dbReference>
<keyword evidence="2 5" id="KW-0863">Zinc-finger</keyword>
<sequence>MDNHGTSHRHSQLPKTGGTPATTITRGSGRGAGMKYAPNATPRGGQQKGPSSRVINRTYQSQIRCTVESCRSRMNEPRKLFYPIPTAPGTRKIWTDLIRRHSLGFGPISTNYVCSDHFSTDQKLPNGHLKGNAVPNIFSVQRRGIVDCLYCGMSFENRGRLHSHDSIDCSILFWCNARQIHLHESRRWKLECEVESVPPSSLYDGKSSCKDCERRNEVYEQMEGLRRDITQLTNELNEFTEVQLGGRLQLNFPTPCEETFAISDDKTQTIQTESEIS</sequence>
<dbReference type="OrthoDB" id="10418812at2759"/>
<evidence type="ECO:0000313" key="10">
    <source>
        <dbReference type="Proteomes" id="UP000594260"/>
    </source>
</evidence>
<feature type="region of interest" description="Disordered" evidence="7">
    <location>
        <begin position="1"/>
        <end position="57"/>
    </location>
</feature>
<evidence type="ECO:0000256" key="1">
    <source>
        <dbReference type="ARBA" id="ARBA00022723"/>
    </source>
</evidence>
<organism evidence="9 10">
    <name type="scientific">Varroa destructor</name>
    <name type="common">Honeybee mite</name>
    <dbReference type="NCBI Taxonomy" id="109461"/>
    <lineage>
        <taxon>Eukaryota</taxon>
        <taxon>Metazoa</taxon>
        <taxon>Ecdysozoa</taxon>
        <taxon>Arthropoda</taxon>
        <taxon>Chelicerata</taxon>
        <taxon>Arachnida</taxon>
        <taxon>Acari</taxon>
        <taxon>Parasitiformes</taxon>
        <taxon>Mesostigmata</taxon>
        <taxon>Gamasina</taxon>
        <taxon>Dermanyssoidea</taxon>
        <taxon>Varroidae</taxon>
        <taxon>Varroa</taxon>
    </lineage>
</organism>
<keyword evidence="4 5" id="KW-0238">DNA-binding</keyword>
<dbReference type="GO" id="GO:0003677">
    <property type="term" value="F:DNA binding"/>
    <property type="evidence" value="ECO:0007669"/>
    <property type="project" value="UniProtKB-UniRule"/>
</dbReference>
<name>A0A7M7K8I9_VARDE</name>
<reference evidence="9" key="1">
    <citation type="submission" date="2021-01" db="UniProtKB">
        <authorList>
            <consortium name="EnsemblMetazoa"/>
        </authorList>
    </citation>
    <scope>IDENTIFICATION</scope>
</reference>
<dbReference type="Proteomes" id="UP000594260">
    <property type="component" value="Unplaced"/>
</dbReference>
<dbReference type="EnsemblMetazoa" id="XM_022806382">
    <property type="protein sequence ID" value="XP_022662117"/>
    <property type="gene ID" value="LOC111250734"/>
</dbReference>
<evidence type="ECO:0000259" key="8">
    <source>
        <dbReference type="PROSITE" id="PS50950"/>
    </source>
</evidence>
<evidence type="ECO:0000256" key="4">
    <source>
        <dbReference type="ARBA" id="ARBA00023125"/>
    </source>
</evidence>
<evidence type="ECO:0000256" key="7">
    <source>
        <dbReference type="SAM" id="MobiDB-lite"/>
    </source>
</evidence>
<keyword evidence="10" id="KW-1185">Reference proteome</keyword>